<evidence type="ECO:0000256" key="1">
    <source>
        <dbReference type="SAM" id="SignalP"/>
    </source>
</evidence>
<keyword evidence="3" id="KW-1185">Reference proteome</keyword>
<name>A0A939GNE5_9BACT</name>
<feature type="signal peptide" evidence="1">
    <location>
        <begin position="1"/>
        <end position="19"/>
    </location>
</feature>
<keyword evidence="1" id="KW-0732">Signal</keyword>
<gene>
    <name evidence="2" type="ORF">J2I47_25930</name>
</gene>
<evidence type="ECO:0000313" key="2">
    <source>
        <dbReference type="EMBL" id="MBO0940011.1"/>
    </source>
</evidence>
<comment type="caution">
    <text evidence="2">The sequence shown here is derived from an EMBL/GenBank/DDBJ whole genome shotgun (WGS) entry which is preliminary data.</text>
</comment>
<dbReference type="Proteomes" id="UP000664034">
    <property type="component" value="Unassembled WGS sequence"/>
</dbReference>
<dbReference type="EMBL" id="JAFMYV010000021">
    <property type="protein sequence ID" value="MBO0940011.1"/>
    <property type="molecule type" value="Genomic_DNA"/>
</dbReference>
<accession>A0A939GNE5</accession>
<sequence length="150" mass="17320">MKKLLLYLSPLCWFLFVSCQWDVSPQSEIVGQWVWEETRGGWNGQDISQPGGKLVVASFAKSNLYEERVDGILSQRGTYRVTTTTHTDKNKKQYTTSDLTFQDLVVYEADGKTERFQTPVALTYMLDISNTTLRYADIIAEGYSHQYRRK</sequence>
<protein>
    <recommendedName>
        <fullName evidence="4">Lipocalin-like domain-containing protein</fullName>
    </recommendedName>
</protein>
<reference evidence="2" key="1">
    <citation type="submission" date="2021-03" db="EMBL/GenBank/DDBJ databases">
        <title>Fibrella sp. HMF5335 genome sequencing and assembly.</title>
        <authorList>
            <person name="Kang H."/>
            <person name="Kim H."/>
            <person name="Bae S."/>
            <person name="Joh K."/>
        </authorList>
    </citation>
    <scope>NUCLEOTIDE SEQUENCE</scope>
    <source>
        <strain evidence="2">HMF5335</strain>
    </source>
</reference>
<organism evidence="2 3">
    <name type="scientific">Fibrella rubiginis</name>
    <dbReference type="NCBI Taxonomy" id="2817060"/>
    <lineage>
        <taxon>Bacteria</taxon>
        <taxon>Pseudomonadati</taxon>
        <taxon>Bacteroidota</taxon>
        <taxon>Cytophagia</taxon>
        <taxon>Cytophagales</taxon>
        <taxon>Spirosomataceae</taxon>
        <taxon>Fibrella</taxon>
    </lineage>
</organism>
<dbReference type="PROSITE" id="PS51257">
    <property type="entry name" value="PROKAR_LIPOPROTEIN"/>
    <property type="match status" value="1"/>
</dbReference>
<feature type="chain" id="PRO_5037988936" description="Lipocalin-like domain-containing protein" evidence="1">
    <location>
        <begin position="20"/>
        <end position="150"/>
    </location>
</feature>
<proteinExistence type="predicted"/>
<dbReference type="RefSeq" id="WP_207367542.1">
    <property type="nucleotide sequence ID" value="NZ_JAFMYV010000021.1"/>
</dbReference>
<dbReference type="AlphaFoldDB" id="A0A939GNE5"/>
<evidence type="ECO:0008006" key="4">
    <source>
        <dbReference type="Google" id="ProtNLM"/>
    </source>
</evidence>
<evidence type="ECO:0000313" key="3">
    <source>
        <dbReference type="Proteomes" id="UP000664034"/>
    </source>
</evidence>